<evidence type="ECO:0000313" key="5">
    <source>
        <dbReference type="EMBL" id="KAJ5232553.1"/>
    </source>
</evidence>
<reference evidence="5" key="1">
    <citation type="submission" date="2022-11" db="EMBL/GenBank/DDBJ databases">
        <authorList>
            <person name="Petersen C."/>
        </authorList>
    </citation>
    <scope>NUCLEOTIDE SEQUENCE</scope>
    <source>
        <strain evidence="5">IBT 19713</strain>
    </source>
</reference>
<feature type="compositionally biased region" description="Low complexity" evidence="4">
    <location>
        <begin position="111"/>
        <end position="143"/>
    </location>
</feature>
<evidence type="ECO:0000256" key="3">
    <source>
        <dbReference type="SAM" id="Coils"/>
    </source>
</evidence>
<name>A0A9W9TNG6_9EURO</name>
<feature type="compositionally biased region" description="Low complexity" evidence="4">
    <location>
        <begin position="1"/>
        <end position="21"/>
    </location>
</feature>
<feature type="compositionally biased region" description="Basic residues" evidence="4">
    <location>
        <begin position="257"/>
        <end position="269"/>
    </location>
</feature>
<accession>A0A9W9TNG6</accession>
<comment type="similarity">
    <text evidence="1">Belongs to the SPT2 family.</text>
</comment>
<comment type="caution">
    <text evidence="5">The sequence shown here is derived from an EMBL/GenBank/DDBJ whole genome shotgun (WGS) entry which is preliminary data.</text>
</comment>
<dbReference type="InterPro" id="IPR013256">
    <property type="entry name" value="Chromatin_SPT2"/>
</dbReference>
<keyword evidence="2 3" id="KW-0175">Coiled coil</keyword>
<reference evidence="5" key="2">
    <citation type="journal article" date="2023" name="IMA Fungus">
        <title>Comparative genomic study of the Penicillium genus elucidates a diverse pangenome and 15 lateral gene transfer events.</title>
        <authorList>
            <person name="Petersen C."/>
            <person name="Sorensen T."/>
            <person name="Nielsen M.R."/>
            <person name="Sondergaard T.E."/>
            <person name="Sorensen J.L."/>
            <person name="Fitzpatrick D.A."/>
            <person name="Frisvad J.C."/>
            <person name="Nielsen K.L."/>
        </authorList>
    </citation>
    <scope>NUCLEOTIDE SEQUENCE</scope>
    <source>
        <strain evidence="5">IBT 19713</strain>
    </source>
</reference>
<feature type="compositionally biased region" description="Polar residues" evidence="4">
    <location>
        <begin position="210"/>
        <end position="233"/>
    </location>
</feature>
<dbReference type="SMART" id="SM00784">
    <property type="entry name" value="SPT2"/>
    <property type="match status" value="1"/>
</dbReference>
<dbReference type="RefSeq" id="XP_058330546.1">
    <property type="nucleotide sequence ID" value="XM_058474806.1"/>
</dbReference>
<feature type="coiled-coil region" evidence="3">
    <location>
        <begin position="317"/>
        <end position="344"/>
    </location>
</feature>
<organism evidence="5 6">
    <name type="scientific">Penicillium chermesinum</name>
    <dbReference type="NCBI Taxonomy" id="63820"/>
    <lineage>
        <taxon>Eukaryota</taxon>
        <taxon>Fungi</taxon>
        <taxon>Dikarya</taxon>
        <taxon>Ascomycota</taxon>
        <taxon>Pezizomycotina</taxon>
        <taxon>Eurotiomycetes</taxon>
        <taxon>Eurotiomycetidae</taxon>
        <taxon>Eurotiales</taxon>
        <taxon>Aspergillaceae</taxon>
        <taxon>Penicillium</taxon>
    </lineage>
</organism>
<evidence type="ECO:0008006" key="7">
    <source>
        <dbReference type="Google" id="ProtNLM"/>
    </source>
</evidence>
<evidence type="ECO:0000256" key="1">
    <source>
        <dbReference type="ARBA" id="ARBA00006461"/>
    </source>
</evidence>
<feature type="region of interest" description="Disordered" evidence="4">
    <location>
        <begin position="1"/>
        <end position="291"/>
    </location>
</feature>
<dbReference type="AlphaFoldDB" id="A0A9W9TNG6"/>
<dbReference type="Pfam" id="PF08243">
    <property type="entry name" value="SPT2"/>
    <property type="match status" value="1"/>
</dbReference>
<proteinExistence type="inferred from homology"/>
<feature type="compositionally biased region" description="Basic and acidic residues" evidence="4">
    <location>
        <begin position="181"/>
        <end position="202"/>
    </location>
</feature>
<dbReference type="Proteomes" id="UP001150941">
    <property type="component" value="Unassembled WGS sequence"/>
</dbReference>
<evidence type="ECO:0000256" key="2">
    <source>
        <dbReference type="ARBA" id="ARBA00023054"/>
    </source>
</evidence>
<sequence length="350" mass="37073">MSFLDSVLSSLGGSGSPAPSLTQCPAPPVTSAKKNTPPVKRDGPGLPTTFSGTKRKADEQLPGPTRPTNPASKVPAKQTLSKPAATPGATKTPANSASKRDSPKSVAQNGAPTATSSAKASAMKPAAPSSKPAASASKSGTSKNDAPPAKPPVKGSYADLMAQAKAKQEKCADLSGGVKNKRIEREKISWREHQQRLAEAKAKRAGRSFKPSTPSKPAQAIRKSSSPEISTYKGTAKPASKAPELPAYRGTAGLASTRRHNDRRVNGRRRMNEYLGTDEEDEGDYGAYDDYYSDASSDMEAGFDDVLEEDAAALRSARLEDEKEQRLEEAAKKAKLERQKKLAALASRKR</sequence>
<gene>
    <name evidence="5" type="ORF">N7468_005509</name>
</gene>
<keyword evidence="6" id="KW-1185">Reference proteome</keyword>
<dbReference type="OrthoDB" id="5430658at2759"/>
<evidence type="ECO:0000256" key="4">
    <source>
        <dbReference type="SAM" id="MobiDB-lite"/>
    </source>
</evidence>
<dbReference type="GeneID" id="83202109"/>
<protein>
    <recommendedName>
        <fullName evidence="7">Chromatin SPT2</fullName>
    </recommendedName>
</protein>
<dbReference type="EMBL" id="JAPQKS010000004">
    <property type="protein sequence ID" value="KAJ5232553.1"/>
    <property type="molecule type" value="Genomic_DNA"/>
</dbReference>
<evidence type="ECO:0000313" key="6">
    <source>
        <dbReference type="Proteomes" id="UP001150941"/>
    </source>
</evidence>
<feature type="compositionally biased region" description="Low complexity" evidence="4">
    <location>
        <begin position="82"/>
        <end position="94"/>
    </location>
</feature>